<sequence>MKSAYKVFLFFIIFGCKSSQQNNQAVIPENPSMLRLNYDVVYLTKGNAVLLDSGRIFARGLYYDCKVSDTQSSFERFRASSYTEDNQNDFDHLVSIEEQSKLLSREYQYFPMPADSRATVFSGCKGNTEQCYIRWEWQRENFIFVFETKLESRKGHSTKELGREFHEFVSRGIKAF</sequence>
<keyword evidence="3" id="KW-1185">Reference proteome</keyword>
<dbReference type="EMBL" id="NPDY01000002">
    <property type="protein sequence ID" value="PJZ70800.1"/>
    <property type="molecule type" value="Genomic_DNA"/>
</dbReference>
<proteinExistence type="predicted"/>
<dbReference type="OrthoDB" id="339537at2"/>
<accession>A0A2M9ZPK5</accession>
<gene>
    <name evidence="1" type="ORF">CH360_04625</name>
    <name evidence="2" type="ORF">CH373_07765</name>
</gene>
<evidence type="ECO:0000313" key="3">
    <source>
        <dbReference type="Proteomes" id="UP000231962"/>
    </source>
</evidence>
<comment type="caution">
    <text evidence="2">The sequence shown here is derived from an EMBL/GenBank/DDBJ whole genome shotgun (WGS) entry which is preliminary data.</text>
</comment>
<organism evidence="2 4">
    <name type="scientific">Leptospira perolatii</name>
    <dbReference type="NCBI Taxonomy" id="2023191"/>
    <lineage>
        <taxon>Bacteria</taxon>
        <taxon>Pseudomonadati</taxon>
        <taxon>Spirochaetota</taxon>
        <taxon>Spirochaetia</taxon>
        <taxon>Leptospirales</taxon>
        <taxon>Leptospiraceae</taxon>
        <taxon>Leptospira</taxon>
    </lineage>
</organism>
<name>A0A2M9ZPK5_9LEPT</name>
<evidence type="ECO:0000313" key="2">
    <source>
        <dbReference type="EMBL" id="PJZ74008.1"/>
    </source>
</evidence>
<protein>
    <submittedName>
        <fullName evidence="2">Uncharacterized protein</fullName>
    </submittedName>
</protein>
<dbReference type="Proteomes" id="UP000231962">
    <property type="component" value="Unassembled WGS sequence"/>
</dbReference>
<dbReference type="EMBL" id="NPDZ01000003">
    <property type="protein sequence ID" value="PJZ74008.1"/>
    <property type="molecule type" value="Genomic_DNA"/>
</dbReference>
<evidence type="ECO:0000313" key="4">
    <source>
        <dbReference type="Proteomes" id="UP000231990"/>
    </source>
</evidence>
<dbReference type="RefSeq" id="WP_100712806.1">
    <property type="nucleotide sequence ID" value="NZ_NPDY01000002.1"/>
</dbReference>
<reference evidence="3 4" key="1">
    <citation type="submission" date="2017-07" db="EMBL/GenBank/DDBJ databases">
        <title>Leptospira spp. isolated from tropical soils.</title>
        <authorList>
            <person name="Thibeaux R."/>
            <person name="Iraola G."/>
            <person name="Ferres I."/>
            <person name="Bierque E."/>
            <person name="Girault D."/>
            <person name="Soupe-Gilbert M.-E."/>
            <person name="Picardeau M."/>
            <person name="Goarant C."/>
        </authorList>
    </citation>
    <scope>NUCLEOTIDE SEQUENCE [LARGE SCALE GENOMIC DNA]</scope>
    <source>
        <strain evidence="2 4">FH1-B-B1</strain>
        <strain evidence="1 3">FH1-B-C1</strain>
    </source>
</reference>
<evidence type="ECO:0000313" key="1">
    <source>
        <dbReference type="EMBL" id="PJZ70800.1"/>
    </source>
</evidence>
<dbReference type="Proteomes" id="UP000231990">
    <property type="component" value="Unassembled WGS sequence"/>
</dbReference>
<dbReference type="AlphaFoldDB" id="A0A2M9ZPK5"/>